<dbReference type="AlphaFoldDB" id="A0A7J4IXR6"/>
<dbReference type="GO" id="GO:0005737">
    <property type="term" value="C:cytoplasm"/>
    <property type="evidence" value="ECO:0007669"/>
    <property type="project" value="TreeGrafter"/>
</dbReference>
<dbReference type="PANTHER" id="PTHR23245:SF36">
    <property type="entry name" value="TRNA (GUANINE(37)-N1)-METHYLTRANSFERASE"/>
    <property type="match status" value="1"/>
</dbReference>
<evidence type="ECO:0000256" key="4">
    <source>
        <dbReference type="ARBA" id="ARBA00022691"/>
    </source>
</evidence>
<accession>A0A7J4IXR6</accession>
<evidence type="ECO:0000256" key="3">
    <source>
        <dbReference type="ARBA" id="ARBA00022679"/>
    </source>
</evidence>
<dbReference type="GO" id="GO:0002939">
    <property type="term" value="P:tRNA N1-guanine methylation"/>
    <property type="evidence" value="ECO:0007669"/>
    <property type="project" value="TreeGrafter"/>
</dbReference>
<keyword evidence="3 7" id="KW-0808">Transferase</keyword>
<dbReference type="PROSITE" id="PS51684">
    <property type="entry name" value="SAM_MT_TRM5_TYW2"/>
    <property type="match status" value="1"/>
</dbReference>
<evidence type="ECO:0000313" key="8">
    <source>
        <dbReference type="Proteomes" id="UP000565078"/>
    </source>
</evidence>
<keyword evidence="2 7" id="KW-0489">Methyltransferase</keyword>
<reference evidence="8" key="1">
    <citation type="journal article" date="2020" name="bioRxiv">
        <title>A rank-normalized archaeal taxonomy based on genome phylogeny resolves widespread incomplete and uneven classifications.</title>
        <authorList>
            <person name="Rinke C."/>
            <person name="Chuvochina M."/>
            <person name="Mussig A.J."/>
            <person name="Chaumeil P.-A."/>
            <person name="Waite D.W."/>
            <person name="Whitman W.B."/>
            <person name="Parks D.H."/>
            <person name="Hugenholtz P."/>
        </authorList>
    </citation>
    <scope>NUCLEOTIDE SEQUENCE [LARGE SCALE GENOMIC DNA]</scope>
</reference>
<dbReference type="InterPro" id="IPR029063">
    <property type="entry name" value="SAM-dependent_MTases_sf"/>
</dbReference>
<dbReference type="Gene3D" id="3.40.50.150">
    <property type="entry name" value="Vaccinia Virus protein VP39"/>
    <property type="match status" value="1"/>
</dbReference>
<keyword evidence="1" id="KW-0963">Cytoplasm</keyword>
<evidence type="ECO:0000256" key="5">
    <source>
        <dbReference type="ARBA" id="ARBA00022694"/>
    </source>
</evidence>
<feature type="domain" description="SAM-dependent methyltransferase TRM5/TYW2-type" evidence="6">
    <location>
        <begin position="100"/>
        <end position="354"/>
    </location>
</feature>
<gene>
    <name evidence="7" type="ORF">HA254_06840</name>
</gene>
<dbReference type="InterPro" id="IPR056744">
    <property type="entry name" value="TRM5/TYW2-like_N"/>
</dbReference>
<dbReference type="PANTHER" id="PTHR23245">
    <property type="entry name" value="TRNA METHYLTRANSFERASE"/>
    <property type="match status" value="1"/>
</dbReference>
<dbReference type="InterPro" id="IPR056743">
    <property type="entry name" value="TRM5-TYW2-like_MTfase"/>
</dbReference>
<evidence type="ECO:0000313" key="7">
    <source>
        <dbReference type="EMBL" id="HIH10351.1"/>
    </source>
</evidence>
<dbReference type="Pfam" id="PF02475">
    <property type="entry name" value="TRM5-TYW2_MTfase"/>
    <property type="match status" value="1"/>
</dbReference>
<dbReference type="InterPro" id="IPR030382">
    <property type="entry name" value="MeTrfase_TRM5/TYW2"/>
</dbReference>
<proteinExistence type="predicted"/>
<dbReference type="GO" id="GO:0008175">
    <property type="term" value="F:tRNA methyltransferase activity"/>
    <property type="evidence" value="ECO:0007669"/>
    <property type="project" value="TreeGrafter"/>
</dbReference>
<keyword evidence="5" id="KW-0819">tRNA processing</keyword>
<dbReference type="EMBL" id="DUGC01000110">
    <property type="protein sequence ID" value="HIH10351.1"/>
    <property type="molecule type" value="Genomic_DNA"/>
</dbReference>
<dbReference type="Pfam" id="PF25133">
    <property type="entry name" value="TYW2_N_2"/>
    <property type="match status" value="1"/>
</dbReference>
<comment type="caution">
    <text evidence="7">The sequence shown here is derived from an EMBL/GenBank/DDBJ whole genome shotgun (WGS) entry which is preliminary data.</text>
</comment>
<evidence type="ECO:0000256" key="2">
    <source>
        <dbReference type="ARBA" id="ARBA00022603"/>
    </source>
</evidence>
<organism evidence="7 8">
    <name type="scientific">Candidatus Iainarchaeum sp</name>
    <dbReference type="NCBI Taxonomy" id="3101447"/>
    <lineage>
        <taxon>Archaea</taxon>
        <taxon>Candidatus Iainarchaeota</taxon>
        <taxon>Candidatus Iainarchaeia</taxon>
        <taxon>Candidatus Iainarchaeales</taxon>
        <taxon>Candidatus Iainarchaeaceae</taxon>
        <taxon>Candidatus Iainarchaeum</taxon>
    </lineage>
</organism>
<dbReference type="Gene3D" id="3.30.300.110">
    <property type="entry name" value="Met-10+ protein-like domains"/>
    <property type="match status" value="1"/>
</dbReference>
<sequence length="355" mass="39104">MQKLGDGIELGSGQAQLCHGILMKNALLDAGRSVLRAKGKVVFPTKKLTAKQLSGIRKTCPGARAVRRKFELRNEKPHSLREALQDKLPAKELAILPSSYDSLGDAVILELPDGLAGRAKVIADALLEISKPTKSVFIKTGAHSGLFRAEPVEFVAGEKKKFATYKEHGCAFRISLGKVFFSPRLSTERKRIASQIKEGEVVAALFAGVGPFPIVFAKNSKMAKAIAIELNPVAVEDMAFNIRENKAEGKVIPVLGDVNELSSRYEGLCDRAVMPLPKGGEDFLESAIRYINPKGGIVHYYQFVARENPFEIPRRQIAAACMKMGRDFKVLLERKVREYSPDIIQVVVDFEVWGK</sequence>
<dbReference type="SUPFAM" id="SSF53335">
    <property type="entry name" value="S-adenosyl-L-methionine-dependent methyltransferases"/>
    <property type="match status" value="1"/>
</dbReference>
<evidence type="ECO:0000259" key="6">
    <source>
        <dbReference type="PROSITE" id="PS51684"/>
    </source>
</evidence>
<dbReference type="Proteomes" id="UP000565078">
    <property type="component" value="Unassembled WGS sequence"/>
</dbReference>
<protein>
    <submittedName>
        <fullName evidence="7">Class I SAM-dependent methyltransferase family protein</fullName>
    </submittedName>
</protein>
<evidence type="ECO:0000256" key="1">
    <source>
        <dbReference type="ARBA" id="ARBA00022490"/>
    </source>
</evidence>
<name>A0A7J4IXR6_9ARCH</name>
<keyword evidence="4" id="KW-0949">S-adenosyl-L-methionine</keyword>